<evidence type="ECO:0000313" key="2">
    <source>
        <dbReference type="EMBL" id="TFY69727.1"/>
    </source>
</evidence>
<gene>
    <name evidence="2" type="ORF">EVG20_g3025</name>
</gene>
<dbReference type="STRING" id="205917.A0A4Y9Z6R4"/>
<dbReference type="InterPro" id="IPR024983">
    <property type="entry name" value="CHAT_dom"/>
</dbReference>
<feature type="domain" description="CHAT" evidence="1">
    <location>
        <begin position="40"/>
        <end position="125"/>
    </location>
</feature>
<dbReference type="EMBL" id="SEOQ01000129">
    <property type="protein sequence ID" value="TFY69727.1"/>
    <property type="molecule type" value="Genomic_DNA"/>
</dbReference>
<evidence type="ECO:0000313" key="3">
    <source>
        <dbReference type="Proteomes" id="UP000298327"/>
    </source>
</evidence>
<proteinExistence type="predicted"/>
<protein>
    <recommendedName>
        <fullName evidence="1">CHAT domain-containing protein</fullName>
    </recommendedName>
</protein>
<dbReference type="AlphaFoldDB" id="A0A4Y9Z6R4"/>
<reference evidence="2 3" key="1">
    <citation type="submission" date="2019-02" db="EMBL/GenBank/DDBJ databases">
        <title>Genome sequencing of the rare red list fungi Dentipellis fragilis.</title>
        <authorList>
            <person name="Buettner E."/>
            <person name="Kellner H."/>
        </authorList>
    </citation>
    <scope>NUCLEOTIDE SEQUENCE [LARGE SCALE GENOMIC DNA]</scope>
    <source>
        <strain evidence="2 3">DSM 105465</strain>
    </source>
</reference>
<sequence length="166" mass="18121">MGPISDRPTASVLYPLEAASLHNYYDTPRAVSQPNPHANAAFAFLSACQTSAGDEALSDEAVHLAAGMQMAGYRSVVATMWSIKDGPTVASEFYRRIFDNGRPDCTRATHALHDAVIHLREDAGKNQALPTSDSCDGFNSYILNKHLCSTILHMLHLQYTVPRIFG</sequence>
<dbReference type="OrthoDB" id="9991317at2759"/>
<keyword evidence="3" id="KW-1185">Reference proteome</keyword>
<name>A0A4Y9Z6R4_9AGAM</name>
<dbReference type="Pfam" id="PF12770">
    <property type="entry name" value="CHAT"/>
    <property type="match status" value="1"/>
</dbReference>
<accession>A0A4Y9Z6R4</accession>
<organism evidence="2 3">
    <name type="scientific">Dentipellis fragilis</name>
    <dbReference type="NCBI Taxonomy" id="205917"/>
    <lineage>
        <taxon>Eukaryota</taxon>
        <taxon>Fungi</taxon>
        <taxon>Dikarya</taxon>
        <taxon>Basidiomycota</taxon>
        <taxon>Agaricomycotina</taxon>
        <taxon>Agaricomycetes</taxon>
        <taxon>Russulales</taxon>
        <taxon>Hericiaceae</taxon>
        <taxon>Dentipellis</taxon>
    </lineage>
</organism>
<evidence type="ECO:0000259" key="1">
    <source>
        <dbReference type="Pfam" id="PF12770"/>
    </source>
</evidence>
<dbReference type="Proteomes" id="UP000298327">
    <property type="component" value="Unassembled WGS sequence"/>
</dbReference>
<comment type="caution">
    <text evidence="2">The sequence shown here is derived from an EMBL/GenBank/DDBJ whole genome shotgun (WGS) entry which is preliminary data.</text>
</comment>